<dbReference type="EMBL" id="LGUB01000030">
    <property type="protein sequence ID" value="KRH94800.1"/>
    <property type="molecule type" value="Genomic_DNA"/>
</dbReference>
<reference evidence="2 3" key="1">
    <citation type="submission" date="2015-07" db="EMBL/GenBank/DDBJ databases">
        <title>The genome of Pseudoloma neurophilia, a relevant intracellular parasite of the zebrafish.</title>
        <authorList>
            <person name="Ndikumana S."/>
            <person name="Pelin A."/>
            <person name="Sanders J."/>
            <person name="Corradi N."/>
        </authorList>
    </citation>
    <scope>NUCLEOTIDE SEQUENCE [LARGE SCALE GENOMIC DNA]</scope>
    <source>
        <strain evidence="2 3">MK1</strain>
    </source>
</reference>
<proteinExistence type="predicted"/>
<comment type="caution">
    <text evidence="2">The sequence shown here is derived from an EMBL/GenBank/DDBJ whole genome shotgun (WGS) entry which is preliminary data.</text>
</comment>
<feature type="region of interest" description="Disordered" evidence="1">
    <location>
        <begin position="31"/>
        <end position="113"/>
    </location>
</feature>
<feature type="compositionally biased region" description="Acidic residues" evidence="1">
    <location>
        <begin position="77"/>
        <end position="87"/>
    </location>
</feature>
<organism evidence="2 3">
    <name type="scientific">Pseudoloma neurophilia</name>
    <dbReference type="NCBI Taxonomy" id="146866"/>
    <lineage>
        <taxon>Eukaryota</taxon>
        <taxon>Fungi</taxon>
        <taxon>Fungi incertae sedis</taxon>
        <taxon>Microsporidia</taxon>
        <taxon>Pseudoloma</taxon>
    </lineage>
</organism>
<gene>
    <name evidence="2" type="ORF">M153_1410007437</name>
</gene>
<dbReference type="Proteomes" id="UP000051530">
    <property type="component" value="Unassembled WGS sequence"/>
</dbReference>
<evidence type="ECO:0000313" key="3">
    <source>
        <dbReference type="Proteomes" id="UP000051530"/>
    </source>
</evidence>
<feature type="compositionally biased region" description="Basic and acidic residues" evidence="1">
    <location>
        <begin position="61"/>
        <end position="74"/>
    </location>
</feature>
<keyword evidence="3" id="KW-1185">Reference proteome</keyword>
<feature type="compositionally biased region" description="Polar residues" evidence="1">
    <location>
        <begin position="51"/>
        <end position="60"/>
    </location>
</feature>
<accession>A0A0R0M774</accession>
<dbReference type="VEuPathDB" id="MicrosporidiaDB:M153_1410007437"/>
<protein>
    <submittedName>
        <fullName evidence="2">Uncharacterized protein</fullName>
    </submittedName>
</protein>
<sequence length="113" mass="13072">MDALNIILKKISPYHKIHFFCGVRLKKQKKRTNTHIAMNKKRMSLRKIPSITENTTTFTKTDSEPRTEQSEKNNDQTVEENQQEDDPSVLKDSPVSHSPVPLIYISEDCRSKS</sequence>
<dbReference type="AlphaFoldDB" id="A0A0R0M774"/>
<feature type="compositionally biased region" description="Basic residues" evidence="1">
    <location>
        <begin position="31"/>
        <end position="45"/>
    </location>
</feature>
<evidence type="ECO:0000313" key="2">
    <source>
        <dbReference type="EMBL" id="KRH94800.1"/>
    </source>
</evidence>
<evidence type="ECO:0000256" key="1">
    <source>
        <dbReference type="SAM" id="MobiDB-lite"/>
    </source>
</evidence>
<name>A0A0R0M774_9MICR</name>